<sequence>MGQKVNPIGFRTGITIGWKSRWFAPKSNFGEFLVEDEKIR</sequence>
<dbReference type="CDD" id="cd02412">
    <property type="entry name" value="KH-II_30S_S3"/>
    <property type="match status" value="1"/>
</dbReference>
<name>X1HH00_9ZZZZ</name>
<feature type="non-terminal residue" evidence="1">
    <location>
        <position position="40"/>
    </location>
</feature>
<organism evidence="1">
    <name type="scientific">marine sediment metagenome</name>
    <dbReference type="NCBI Taxonomy" id="412755"/>
    <lineage>
        <taxon>unclassified sequences</taxon>
        <taxon>metagenomes</taxon>
        <taxon>ecological metagenomes</taxon>
    </lineage>
</organism>
<evidence type="ECO:0000313" key="1">
    <source>
        <dbReference type="EMBL" id="GAH68742.1"/>
    </source>
</evidence>
<accession>X1HH00</accession>
<dbReference type="SUPFAM" id="SSF54814">
    <property type="entry name" value="Prokaryotic type KH domain (KH-domain type II)"/>
    <property type="match status" value="1"/>
</dbReference>
<comment type="caution">
    <text evidence="1">The sequence shown here is derived from an EMBL/GenBank/DDBJ whole genome shotgun (WGS) entry which is preliminary data.</text>
</comment>
<dbReference type="Gene3D" id="3.30.300.20">
    <property type="match status" value="1"/>
</dbReference>
<dbReference type="GO" id="GO:0003723">
    <property type="term" value="F:RNA binding"/>
    <property type="evidence" value="ECO:0007669"/>
    <property type="project" value="InterPro"/>
</dbReference>
<proteinExistence type="predicted"/>
<gene>
    <name evidence="1" type="ORF">S03H2_43238</name>
</gene>
<dbReference type="InterPro" id="IPR015946">
    <property type="entry name" value="KH_dom-like_a/b"/>
</dbReference>
<dbReference type="EMBL" id="BARU01026950">
    <property type="protein sequence ID" value="GAH68742.1"/>
    <property type="molecule type" value="Genomic_DNA"/>
</dbReference>
<dbReference type="AlphaFoldDB" id="X1HH00"/>
<dbReference type="InterPro" id="IPR009019">
    <property type="entry name" value="KH_sf_prok-type"/>
</dbReference>
<reference evidence="1" key="1">
    <citation type="journal article" date="2014" name="Front. Microbiol.">
        <title>High frequency of phylogenetically diverse reductive dehalogenase-homologous genes in deep subseafloor sedimentary metagenomes.</title>
        <authorList>
            <person name="Kawai M."/>
            <person name="Futagami T."/>
            <person name="Toyoda A."/>
            <person name="Takaki Y."/>
            <person name="Nishi S."/>
            <person name="Hori S."/>
            <person name="Arai W."/>
            <person name="Tsubouchi T."/>
            <person name="Morono Y."/>
            <person name="Uchiyama I."/>
            <person name="Ito T."/>
            <person name="Fujiyama A."/>
            <person name="Inagaki F."/>
            <person name="Takami H."/>
        </authorList>
    </citation>
    <scope>NUCLEOTIDE SEQUENCE</scope>
    <source>
        <strain evidence="1">Expedition CK06-06</strain>
    </source>
</reference>
<evidence type="ECO:0008006" key="2">
    <source>
        <dbReference type="Google" id="ProtNLM"/>
    </source>
</evidence>
<protein>
    <recommendedName>
        <fullName evidence="2">30S ribosomal protein S3</fullName>
    </recommendedName>
</protein>